<keyword evidence="1" id="KW-0805">Transcription regulation</keyword>
<dbReference type="PRINTS" id="PR00033">
    <property type="entry name" value="HTHASNC"/>
</dbReference>
<dbReference type="GO" id="GO:0003700">
    <property type="term" value="F:DNA-binding transcription factor activity"/>
    <property type="evidence" value="ECO:0007669"/>
    <property type="project" value="InterPro"/>
</dbReference>
<evidence type="ECO:0000313" key="6">
    <source>
        <dbReference type="EMBL" id="WDI00632.1"/>
    </source>
</evidence>
<organism evidence="5 7">
    <name type="scientific">Paenibacillus urinalis</name>
    <dbReference type="NCBI Taxonomy" id="521520"/>
    <lineage>
        <taxon>Bacteria</taxon>
        <taxon>Bacillati</taxon>
        <taxon>Bacillota</taxon>
        <taxon>Bacilli</taxon>
        <taxon>Bacillales</taxon>
        <taxon>Paenibacillaceae</taxon>
        <taxon>Paenibacillus</taxon>
    </lineage>
</organism>
<dbReference type="InterPro" id="IPR011711">
    <property type="entry name" value="GntR_C"/>
</dbReference>
<keyword evidence="8" id="KW-1185">Reference proteome</keyword>
<dbReference type="SMART" id="SM00895">
    <property type="entry name" value="FCD"/>
    <property type="match status" value="1"/>
</dbReference>
<dbReference type="PRINTS" id="PR00035">
    <property type="entry name" value="HTHGNTR"/>
</dbReference>
<dbReference type="CDD" id="cd07377">
    <property type="entry name" value="WHTH_GntR"/>
    <property type="match status" value="1"/>
</dbReference>
<dbReference type="SUPFAM" id="SSF48008">
    <property type="entry name" value="GntR ligand-binding domain-like"/>
    <property type="match status" value="1"/>
</dbReference>
<protein>
    <submittedName>
        <fullName evidence="5">GntR family transcriptional regulator</fullName>
    </submittedName>
</protein>
<keyword evidence="3" id="KW-0804">Transcription</keyword>
<evidence type="ECO:0000256" key="1">
    <source>
        <dbReference type="ARBA" id="ARBA00023015"/>
    </source>
</evidence>
<dbReference type="AlphaFoldDB" id="A0AAX3MTI5"/>
<dbReference type="PROSITE" id="PS50949">
    <property type="entry name" value="HTH_GNTR"/>
    <property type="match status" value="1"/>
</dbReference>
<dbReference type="PANTHER" id="PTHR43537">
    <property type="entry name" value="TRANSCRIPTIONAL REGULATOR, GNTR FAMILY"/>
    <property type="match status" value="1"/>
</dbReference>
<dbReference type="Proteomes" id="UP001220962">
    <property type="component" value="Chromosome"/>
</dbReference>
<dbReference type="InterPro" id="IPR036390">
    <property type="entry name" value="WH_DNA-bd_sf"/>
</dbReference>
<keyword evidence="2" id="KW-0238">DNA-binding</keyword>
<evidence type="ECO:0000256" key="3">
    <source>
        <dbReference type="ARBA" id="ARBA00023163"/>
    </source>
</evidence>
<dbReference type="Gene3D" id="1.10.10.10">
    <property type="entry name" value="Winged helix-like DNA-binding domain superfamily/Winged helix DNA-binding domain"/>
    <property type="match status" value="1"/>
</dbReference>
<evidence type="ECO:0000313" key="8">
    <source>
        <dbReference type="Proteomes" id="UP001221519"/>
    </source>
</evidence>
<dbReference type="RefSeq" id="WP_047910487.1">
    <property type="nucleotide sequence ID" value="NZ_CP118101.1"/>
</dbReference>
<dbReference type="Gene3D" id="1.20.120.530">
    <property type="entry name" value="GntR ligand-binding domain-like"/>
    <property type="match status" value="1"/>
</dbReference>
<dbReference type="GO" id="GO:0043565">
    <property type="term" value="F:sequence-specific DNA binding"/>
    <property type="evidence" value="ECO:0007669"/>
    <property type="project" value="InterPro"/>
</dbReference>
<reference evidence="5 8" key="1">
    <citation type="submission" date="2023-02" db="EMBL/GenBank/DDBJ databases">
        <title>Pathogen: clinical or host-associated sample.</title>
        <authorList>
            <person name="Hergert J."/>
            <person name="Casey R."/>
            <person name="Wagner J."/>
            <person name="Young E.L."/>
            <person name="Oakeson K.F."/>
        </authorList>
    </citation>
    <scope>NUCLEOTIDE SEQUENCE</scope>
    <source>
        <strain evidence="6 8">2022CK-00829</strain>
        <strain evidence="5">2022CK-00830</strain>
    </source>
</reference>
<accession>A0AAX3MTI5</accession>
<dbReference type="EMBL" id="CP118108">
    <property type="protein sequence ID" value="WDI00632.1"/>
    <property type="molecule type" value="Genomic_DNA"/>
</dbReference>
<dbReference type="Pfam" id="PF00392">
    <property type="entry name" value="GntR"/>
    <property type="match status" value="1"/>
</dbReference>
<evidence type="ECO:0000259" key="4">
    <source>
        <dbReference type="PROSITE" id="PS50949"/>
    </source>
</evidence>
<dbReference type="PANTHER" id="PTHR43537:SF49">
    <property type="entry name" value="TRANSCRIPTIONAL REGULATORY PROTEIN"/>
    <property type="match status" value="1"/>
</dbReference>
<dbReference type="SUPFAM" id="SSF46785">
    <property type="entry name" value="Winged helix' DNA-binding domain"/>
    <property type="match status" value="1"/>
</dbReference>
<evidence type="ECO:0000313" key="7">
    <source>
        <dbReference type="Proteomes" id="UP001220962"/>
    </source>
</evidence>
<dbReference type="InterPro" id="IPR000524">
    <property type="entry name" value="Tscrpt_reg_HTH_GntR"/>
</dbReference>
<dbReference type="EMBL" id="CP118101">
    <property type="protein sequence ID" value="WDH80931.1"/>
    <property type="molecule type" value="Genomic_DNA"/>
</dbReference>
<dbReference type="SMART" id="SM00345">
    <property type="entry name" value="HTH_GNTR"/>
    <property type="match status" value="1"/>
</dbReference>
<dbReference type="InterPro" id="IPR008920">
    <property type="entry name" value="TF_FadR/GntR_C"/>
</dbReference>
<evidence type="ECO:0000256" key="2">
    <source>
        <dbReference type="ARBA" id="ARBA00023125"/>
    </source>
</evidence>
<sequence length="205" mass="23876">MAKQGLQAAYLHCYEQIRDKILNGDLPAGTKLVEERLAEEMGVSRTPVRESIRKLEQEGLIKRKRVVSPTDEDLRHIFEVRILLEGYSARCAAIYMDEASQNQLQHCIDMAQHGNVEETMEANKQFHDIIVKASRNPELVNIIERMQSIIYLFRKAVVHYKRPFLIEEHQQILDAIKTHNGEEAERLMKIHLESDLNFYLHLSKD</sequence>
<dbReference type="Proteomes" id="UP001221519">
    <property type="component" value="Chromosome"/>
</dbReference>
<name>A0AAX3MTI5_9BACL</name>
<dbReference type="InterPro" id="IPR000485">
    <property type="entry name" value="AsnC-type_HTH_dom"/>
</dbReference>
<dbReference type="Pfam" id="PF07729">
    <property type="entry name" value="FCD"/>
    <property type="match status" value="1"/>
</dbReference>
<gene>
    <name evidence="5" type="ORF">PUW23_15445</name>
    <name evidence="6" type="ORF">PUW25_15205</name>
</gene>
<feature type="domain" description="HTH gntR-type" evidence="4">
    <location>
        <begin position="7"/>
        <end position="74"/>
    </location>
</feature>
<dbReference type="InterPro" id="IPR036388">
    <property type="entry name" value="WH-like_DNA-bd_sf"/>
</dbReference>
<evidence type="ECO:0000313" key="5">
    <source>
        <dbReference type="EMBL" id="WDH80931.1"/>
    </source>
</evidence>
<proteinExistence type="predicted"/>